<sequence>MSETIAPVRRLNMIEAINDALDVMMARDPDVVVFGEDVGFFGGVFRATAGLQKKYGKTRVFDTPINECGIIGAAVGMGAYGLRPVPETSLPITSIRGWTS</sequence>
<reference evidence="3" key="1">
    <citation type="journal article" date="2014" name="Int. J. Syst. Evol. Microbiol.">
        <title>Complete genome sequence of Corynebacterium casei LMG S-19264T (=DSM 44701T), isolated from a smear-ripened cheese.</title>
        <authorList>
            <consortium name="US DOE Joint Genome Institute (JGI-PGF)"/>
            <person name="Walter F."/>
            <person name="Albersmeier A."/>
            <person name="Kalinowski J."/>
            <person name="Ruckert C."/>
        </authorList>
    </citation>
    <scope>NUCLEOTIDE SEQUENCE</scope>
    <source>
        <strain evidence="3">KCTC 32422</strain>
    </source>
</reference>
<dbReference type="Pfam" id="PF02779">
    <property type="entry name" value="Transket_pyr"/>
    <property type="match status" value="1"/>
</dbReference>
<dbReference type="AlphaFoldDB" id="A0A918RSI1"/>
<dbReference type="EMBL" id="BMZD01000012">
    <property type="protein sequence ID" value="GHA07665.1"/>
    <property type="molecule type" value="Genomic_DNA"/>
</dbReference>
<feature type="domain" description="Transketolase-like pyrimidine-binding" evidence="2">
    <location>
        <begin position="11"/>
        <end position="85"/>
    </location>
</feature>
<dbReference type="InterPro" id="IPR029061">
    <property type="entry name" value="THDP-binding"/>
</dbReference>
<evidence type="ECO:0000259" key="2">
    <source>
        <dbReference type="Pfam" id="PF02779"/>
    </source>
</evidence>
<comment type="caution">
    <text evidence="3">The sequence shown here is derived from an EMBL/GenBank/DDBJ whole genome shotgun (WGS) entry which is preliminary data.</text>
</comment>
<name>A0A918RSI1_9SPHN</name>
<protein>
    <recommendedName>
        <fullName evidence="2">Transketolase-like pyrimidine-binding domain-containing protein</fullName>
    </recommendedName>
</protein>
<proteinExistence type="predicted"/>
<accession>A0A918RSI1</accession>
<reference evidence="3" key="2">
    <citation type="submission" date="2020-09" db="EMBL/GenBank/DDBJ databases">
        <authorList>
            <person name="Sun Q."/>
            <person name="Kim S."/>
        </authorList>
    </citation>
    <scope>NUCLEOTIDE SEQUENCE</scope>
    <source>
        <strain evidence="3">KCTC 32422</strain>
    </source>
</reference>
<dbReference type="SUPFAM" id="SSF52518">
    <property type="entry name" value="Thiamin diphosphate-binding fold (THDP-binding)"/>
    <property type="match status" value="1"/>
</dbReference>
<evidence type="ECO:0000313" key="4">
    <source>
        <dbReference type="Proteomes" id="UP000634139"/>
    </source>
</evidence>
<evidence type="ECO:0000313" key="3">
    <source>
        <dbReference type="EMBL" id="GHA07665.1"/>
    </source>
</evidence>
<keyword evidence="4" id="KW-1185">Reference proteome</keyword>
<dbReference type="PANTHER" id="PTHR43257">
    <property type="entry name" value="PYRUVATE DEHYDROGENASE E1 COMPONENT BETA SUBUNIT"/>
    <property type="match status" value="1"/>
</dbReference>
<keyword evidence="1" id="KW-0786">Thiamine pyrophosphate</keyword>
<organism evidence="3 4">
    <name type="scientific">Novosphingobium arvoryzae</name>
    <dbReference type="NCBI Taxonomy" id="1256514"/>
    <lineage>
        <taxon>Bacteria</taxon>
        <taxon>Pseudomonadati</taxon>
        <taxon>Pseudomonadota</taxon>
        <taxon>Alphaproteobacteria</taxon>
        <taxon>Sphingomonadales</taxon>
        <taxon>Sphingomonadaceae</taxon>
        <taxon>Novosphingobium</taxon>
    </lineage>
</organism>
<dbReference type="InterPro" id="IPR005475">
    <property type="entry name" value="Transketolase-like_Pyr-bd"/>
</dbReference>
<dbReference type="PANTHER" id="PTHR43257:SF2">
    <property type="entry name" value="PYRUVATE DEHYDROGENASE E1 COMPONENT SUBUNIT BETA"/>
    <property type="match status" value="1"/>
</dbReference>
<evidence type="ECO:0000256" key="1">
    <source>
        <dbReference type="ARBA" id="ARBA00023052"/>
    </source>
</evidence>
<dbReference type="Proteomes" id="UP000634139">
    <property type="component" value="Unassembled WGS sequence"/>
</dbReference>
<gene>
    <name evidence="3" type="ORF">GCM10011617_30420</name>
</gene>
<dbReference type="Gene3D" id="3.40.50.970">
    <property type="match status" value="1"/>
</dbReference>